<accession>A0A0H5Q6M7</accession>
<reference evidence="2" key="1">
    <citation type="submission" date="2015-06" db="EMBL/GenBank/DDBJ databases">
        <authorList>
            <person name="Joergensen T."/>
        </authorList>
    </citation>
    <scope>NUCLEOTIDE SEQUENCE</scope>
    <source>
        <strain evidence="2">RGFK1693</strain>
    </source>
</reference>
<dbReference type="AlphaFoldDB" id="A0A0H5Q6M7"/>
<proteinExistence type="predicted"/>
<dbReference type="EMBL" id="LN854196">
    <property type="protein sequence ID" value="CRY97691.1"/>
    <property type="molecule type" value="Genomic_DNA"/>
</dbReference>
<protein>
    <submittedName>
        <fullName evidence="2">Uncharacterized protein</fullName>
    </submittedName>
</protein>
<reference evidence="2" key="2">
    <citation type="submission" date="2015-07" db="EMBL/GenBank/DDBJ databases">
        <title>Plasmids, circular viruses and viroids from rat gut.</title>
        <authorList>
            <person name="Jorgensen T.J."/>
            <person name="Hansen M.A."/>
            <person name="Xu Z."/>
            <person name="Tabak M.A."/>
            <person name="Sorensen S.J."/>
            <person name="Hansen L.H."/>
        </authorList>
    </citation>
    <scope>NUCLEOTIDE SEQUENCE</scope>
    <source>
        <strain evidence="2">RGFK1693</strain>
    </source>
</reference>
<organism evidence="2">
    <name type="scientific">uncultured prokaryote</name>
    <dbReference type="NCBI Taxonomy" id="198431"/>
    <lineage>
        <taxon>unclassified sequences</taxon>
        <taxon>environmental samples</taxon>
    </lineage>
</organism>
<feature type="region of interest" description="Disordered" evidence="1">
    <location>
        <begin position="1"/>
        <end position="32"/>
    </location>
</feature>
<evidence type="ECO:0000256" key="1">
    <source>
        <dbReference type="SAM" id="MobiDB-lite"/>
    </source>
</evidence>
<sequence length="83" mass="8485">MQGTKGAFGDSFPPSGSSAAQAVRPPAGHDGRITLSDGGVVDGTQISFEVDSVPHTPELGPLLTWPIAVRVHSNRPAGGRSSH</sequence>
<name>A0A0H5Q6M7_9ZZZZ</name>
<evidence type="ECO:0000313" key="2">
    <source>
        <dbReference type="EMBL" id="CRY97691.1"/>
    </source>
</evidence>